<dbReference type="EMBL" id="AFRT01000151">
    <property type="protein sequence ID" value="ELU45148.1"/>
    <property type="molecule type" value="Genomic_DNA"/>
</dbReference>
<organism evidence="1 2">
    <name type="scientific">Thanatephorus cucumeris (strain AG1-IA)</name>
    <name type="common">Rice sheath blight fungus</name>
    <name type="synonym">Rhizoctonia solani</name>
    <dbReference type="NCBI Taxonomy" id="983506"/>
    <lineage>
        <taxon>Eukaryota</taxon>
        <taxon>Fungi</taxon>
        <taxon>Dikarya</taxon>
        <taxon>Basidiomycota</taxon>
        <taxon>Agaricomycotina</taxon>
        <taxon>Agaricomycetes</taxon>
        <taxon>Cantharellales</taxon>
        <taxon>Ceratobasidiaceae</taxon>
        <taxon>Rhizoctonia</taxon>
        <taxon>Rhizoctonia solani AG-1</taxon>
    </lineage>
</organism>
<dbReference type="AlphaFoldDB" id="L8X7U8"/>
<gene>
    <name evidence="1" type="ORF">AG1IA_00817</name>
</gene>
<evidence type="ECO:0000313" key="1">
    <source>
        <dbReference type="EMBL" id="ELU45148.1"/>
    </source>
</evidence>
<accession>L8X7U8</accession>
<sequence length="64" mass="6554">MDSVGSIDLVGSALSTHDTSQGGVSGAVLGLYITKSSGCCRFPHPLPCGVLARGYCAEYQFSDA</sequence>
<dbReference type="Proteomes" id="UP000011668">
    <property type="component" value="Unassembled WGS sequence"/>
</dbReference>
<comment type="caution">
    <text evidence="1">The sequence shown here is derived from an EMBL/GenBank/DDBJ whole genome shotgun (WGS) entry which is preliminary data.</text>
</comment>
<proteinExistence type="predicted"/>
<reference evidence="1 2" key="1">
    <citation type="journal article" date="2013" name="Nat. Commun.">
        <title>The evolution and pathogenic mechanisms of the rice sheath blight pathogen.</title>
        <authorList>
            <person name="Zheng A."/>
            <person name="Lin R."/>
            <person name="Xu L."/>
            <person name="Qin P."/>
            <person name="Tang C."/>
            <person name="Ai P."/>
            <person name="Zhang D."/>
            <person name="Liu Y."/>
            <person name="Sun Z."/>
            <person name="Feng H."/>
            <person name="Wang Y."/>
            <person name="Chen Y."/>
            <person name="Liang X."/>
            <person name="Fu R."/>
            <person name="Li Q."/>
            <person name="Zhang J."/>
            <person name="Yu X."/>
            <person name="Xie Z."/>
            <person name="Ding L."/>
            <person name="Guan P."/>
            <person name="Tang J."/>
            <person name="Liang Y."/>
            <person name="Wang S."/>
            <person name="Deng Q."/>
            <person name="Li S."/>
            <person name="Zhu J."/>
            <person name="Wang L."/>
            <person name="Liu H."/>
            <person name="Li P."/>
        </authorList>
    </citation>
    <scope>NUCLEOTIDE SEQUENCE [LARGE SCALE GENOMIC DNA]</scope>
    <source>
        <strain evidence="2">AG-1 IA</strain>
    </source>
</reference>
<evidence type="ECO:0000313" key="2">
    <source>
        <dbReference type="Proteomes" id="UP000011668"/>
    </source>
</evidence>
<name>L8X7U8_THACA</name>
<protein>
    <submittedName>
        <fullName evidence="1">Uncharacterized protein</fullName>
    </submittedName>
</protein>
<keyword evidence="2" id="KW-1185">Reference proteome</keyword>
<dbReference type="HOGENOM" id="CLU_2869196_0_0_1"/>